<evidence type="ECO:0000313" key="2">
    <source>
        <dbReference type="EMBL" id="SEA19711.1"/>
    </source>
</evidence>
<gene>
    <name evidence="2" type="ORF">SAMN05444370_103428</name>
</gene>
<dbReference type="CDD" id="cd14727">
    <property type="entry name" value="ChanN-like"/>
    <property type="match status" value="1"/>
</dbReference>
<keyword evidence="3" id="KW-1185">Reference proteome</keyword>
<sequence length="321" mass="33325">MRIGRAAELLVAAVILAAGGLAPGGDAAANPLSGRVFDVAAGREISQDELVEALARSDVAILGEVHDNPWHHAAQEGLVRALAPRALAFEMIPPELEGPLERLRAEGAPRRAVGEALRWSERGWPDWELYAPILEAAPGVPVTGGEVAAAPLRAAMRDGAEAAARATLGAAAARYDVGGMLSDSQRAQAAADQVAAHCGAIPESVGAQMVEAQILRDVAFADAALRARAMGADDGGPVVLIAGAGHARRDLGAPRALLAAEPGLSIVSLALLEHGAATDWREHPWADAAARFDYVWFFPAAERDDPCDAFRARSAAPRSAP</sequence>
<reference evidence="2 3" key="1">
    <citation type="submission" date="2016-10" db="EMBL/GenBank/DDBJ databases">
        <authorList>
            <person name="de Groot N.N."/>
        </authorList>
    </citation>
    <scope>NUCLEOTIDE SEQUENCE [LARGE SCALE GENOMIC DNA]</scope>
    <source>
        <strain evidence="2 3">DSM 15345</strain>
    </source>
</reference>
<name>A0A1H3Z8N0_9RHOB</name>
<accession>A0A1H3Z8N0</accession>
<evidence type="ECO:0000259" key="1">
    <source>
        <dbReference type="Pfam" id="PF04187"/>
    </source>
</evidence>
<proteinExistence type="predicted"/>
<dbReference type="STRING" id="89524.SAMN05444370_103428"/>
<dbReference type="RefSeq" id="WP_093251178.1">
    <property type="nucleotide sequence ID" value="NZ_FNQM01000003.1"/>
</dbReference>
<dbReference type="SUPFAM" id="SSF159501">
    <property type="entry name" value="EreA/ChaN-like"/>
    <property type="match status" value="1"/>
</dbReference>
<dbReference type="Proteomes" id="UP000198703">
    <property type="component" value="Unassembled WGS sequence"/>
</dbReference>
<dbReference type="EMBL" id="FNQM01000003">
    <property type="protein sequence ID" value="SEA19711.1"/>
    <property type="molecule type" value="Genomic_DNA"/>
</dbReference>
<dbReference type="Gene3D" id="3.40.50.11550">
    <property type="match status" value="1"/>
</dbReference>
<evidence type="ECO:0000313" key="3">
    <source>
        <dbReference type="Proteomes" id="UP000198703"/>
    </source>
</evidence>
<dbReference type="AlphaFoldDB" id="A0A1H3Z8N0"/>
<dbReference type="OrthoDB" id="9795827at2"/>
<dbReference type="InterPro" id="IPR007314">
    <property type="entry name" value="Cofac_haem-bd_dom"/>
</dbReference>
<organism evidence="2 3">
    <name type="scientific">Rubrimonas cliftonensis</name>
    <dbReference type="NCBI Taxonomy" id="89524"/>
    <lineage>
        <taxon>Bacteria</taxon>
        <taxon>Pseudomonadati</taxon>
        <taxon>Pseudomonadota</taxon>
        <taxon>Alphaproteobacteria</taxon>
        <taxon>Rhodobacterales</taxon>
        <taxon>Paracoccaceae</taxon>
        <taxon>Rubrimonas</taxon>
    </lineage>
</organism>
<protein>
    <submittedName>
        <fullName evidence="2">Uncharacterized iron-regulated protein</fullName>
    </submittedName>
</protein>
<feature type="domain" description="Haem-binding uptake Tiki superfamily ChaN" evidence="1">
    <location>
        <begin position="50"/>
        <end position="257"/>
    </location>
</feature>
<dbReference type="Pfam" id="PF04187">
    <property type="entry name" value="Cofac_haem_bdg"/>
    <property type="match status" value="1"/>
</dbReference>